<sequence length="1308" mass="145755">MNFFSRTTRDVARNNWHRELINSGAHSHVFGGQPWNTFPLDRVKKATDAYVARQELVPDTRTCDSKLEDLILEHAQSQHGLKDVAVLACLHVLSRDAGSTLLLELRDECMAADNPRFLRCLLIARFANPLLVSDQEYRTAEALMHLLADLNFLDSVHHLFKIMEGLVNPAILSAPYISTVLETIRFKEVFQESLNGLQAQRRYMKIYNAVAWLRPLTGLPDDSTAKAVATTLIPHWEFWTAWKPDYLRLMNWEGGNFTDDQKRRLRRIFDLQGPDTTGWGRPTLMLSVPGCFEHVRVVNNNWRLLERLLHLLDIAPKIPGKNAVELFLFLLVENQNPIDDDLLNLTETILDTKSDSCIYAILQWLSELNKNSNNNRMAVLTTLLPALGSRQAVQRKLGGEIATDVIQSLYAAQSEYAEAHGVAENLAMTIQALARAVVDATWLRPTLDEFDPGFLQSLHHFPPEETLHNIFNSMQRSGAPTELIRRYLGIVFGGKDGDAAAMLSEIQKTIRFWADGVESDRANLALAVQKLGGIEDNVCEACLHHILAEDLVVVRDLLRILRTETSNSCVHLAGLLARRVRLRCKVHECWYGLLFSLLSPRGRDILAWSATKLPVKEWFQWQEDLKFLFPFGRERSVTHLGLEREHYSWWELLSSKYSSAVAELEKIKHTHGSFNLKWLWFQEVDYITELLDLLQRRERSSFQRFLISHIQKMPSEHVIKLVCTALWSVNHASPQGEMAFRSLYARHKQSVHGWWPRPATEALMISWRQSNEISDSDRDGLEAFSSLLKLGTAVDPSGLHFARQSLVSDHANLMAMAQDLEQMRSALQNDDTARTTAFLGELGVEDARPGADPNIPDKLSGVVESVGDNQWEICFPLSHLTAQEKLTAGIDETERLLLVRVSFLNLQPAFCVHFYPSDDGSDRNHELYSVSGDAPNGRVCRTRTTLFTYLLNRALYTFLSEGGRDLVSVHQMVSTVVKAPAANCIVCFRSMGCKLWRPTVCSDTCGEVFQRAPLEVRASHLINDPPTLDLLLSCVYASAADTSNLDLLPDCPIAKGSIRAVIDTFPRLIANTSAAQILALIRSTGDGAAASREQLLSWMCVQFRGCLVSAPPPGARVPSMPTAVQFLMLNAAPNREQAFSQYVALGGQTVAGGVTFHGTAVERMWRILTEGLRNMSGTQYVAHASPGEPGGVTLTDEARMSMDYGGSTRTSWQKSAFSNKTLLLVCELVGHSRQGVHVVAEEARIALRYVLLCPEVPGGFTPPQTAGEVNDVVTRTFTAIRTGELGRQVGNGSVYAVGGGGVRAGAGG</sequence>
<dbReference type="EMBL" id="JAUEDM010000006">
    <property type="protein sequence ID" value="KAK3315476.1"/>
    <property type="molecule type" value="Genomic_DNA"/>
</dbReference>
<evidence type="ECO:0000256" key="3">
    <source>
        <dbReference type="ARBA" id="ARBA00022695"/>
    </source>
</evidence>
<keyword evidence="2" id="KW-0808">Transferase</keyword>
<keyword evidence="3" id="KW-0548">Nucleotidyltransferase</keyword>
<evidence type="ECO:0000313" key="6">
    <source>
        <dbReference type="Proteomes" id="UP001283341"/>
    </source>
</evidence>
<dbReference type="GO" id="GO:0016757">
    <property type="term" value="F:glycosyltransferase activity"/>
    <property type="evidence" value="ECO:0007669"/>
    <property type="project" value="UniProtKB-KW"/>
</dbReference>
<proteinExistence type="predicted"/>
<comment type="caution">
    <text evidence="5">The sequence shown here is derived from an EMBL/GenBank/DDBJ whole genome shotgun (WGS) entry which is preliminary data.</text>
</comment>
<evidence type="ECO:0000313" key="5">
    <source>
        <dbReference type="EMBL" id="KAK3315476.1"/>
    </source>
</evidence>
<protein>
    <submittedName>
        <fullName evidence="5">Uncharacterized protein</fullName>
    </submittedName>
</protein>
<gene>
    <name evidence="5" type="ORF">B0H66DRAFT_345196</name>
</gene>
<keyword evidence="1" id="KW-0328">Glycosyltransferase</keyword>
<keyword evidence="4" id="KW-0520">NAD</keyword>
<dbReference type="Proteomes" id="UP001283341">
    <property type="component" value="Unassembled WGS sequence"/>
</dbReference>
<dbReference type="PANTHER" id="PTHR21328">
    <property type="entry name" value="POLY ADP-RIBOSE POLYMERASE FAMILY, MEMBER PARP"/>
    <property type="match status" value="1"/>
</dbReference>
<organism evidence="5 6">
    <name type="scientific">Apodospora peruviana</name>
    <dbReference type="NCBI Taxonomy" id="516989"/>
    <lineage>
        <taxon>Eukaryota</taxon>
        <taxon>Fungi</taxon>
        <taxon>Dikarya</taxon>
        <taxon>Ascomycota</taxon>
        <taxon>Pezizomycotina</taxon>
        <taxon>Sordariomycetes</taxon>
        <taxon>Sordariomycetidae</taxon>
        <taxon>Sordariales</taxon>
        <taxon>Lasiosphaeriaceae</taxon>
        <taxon>Apodospora</taxon>
    </lineage>
</organism>
<reference evidence="5" key="2">
    <citation type="submission" date="2023-06" db="EMBL/GenBank/DDBJ databases">
        <authorList>
            <consortium name="Lawrence Berkeley National Laboratory"/>
            <person name="Haridas S."/>
            <person name="Hensen N."/>
            <person name="Bonometti L."/>
            <person name="Westerberg I."/>
            <person name="Brannstrom I.O."/>
            <person name="Guillou S."/>
            <person name="Cros-Aarteil S."/>
            <person name="Calhoun S."/>
            <person name="Kuo A."/>
            <person name="Mondo S."/>
            <person name="Pangilinan J."/>
            <person name="Riley R."/>
            <person name="Labutti K."/>
            <person name="Andreopoulos B."/>
            <person name="Lipzen A."/>
            <person name="Chen C."/>
            <person name="Yanf M."/>
            <person name="Daum C."/>
            <person name="Ng V."/>
            <person name="Clum A."/>
            <person name="Steindorff A."/>
            <person name="Ohm R."/>
            <person name="Martin F."/>
            <person name="Silar P."/>
            <person name="Natvig D."/>
            <person name="Lalanne C."/>
            <person name="Gautier V."/>
            <person name="Ament-Velasquez S.L."/>
            <person name="Kruys A."/>
            <person name="Hutchinson M.I."/>
            <person name="Powell A.J."/>
            <person name="Barry K."/>
            <person name="Miller A.N."/>
            <person name="Grigoriev I.V."/>
            <person name="Debuchy R."/>
            <person name="Gladieux P."/>
            <person name="Thoren M.H."/>
            <person name="Johannesson H."/>
        </authorList>
    </citation>
    <scope>NUCLEOTIDE SEQUENCE</scope>
    <source>
        <strain evidence="5">CBS 118394</strain>
    </source>
</reference>
<reference evidence="5" key="1">
    <citation type="journal article" date="2023" name="Mol. Phylogenet. Evol.">
        <title>Genome-scale phylogeny and comparative genomics of the fungal order Sordariales.</title>
        <authorList>
            <person name="Hensen N."/>
            <person name="Bonometti L."/>
            <person name="Westerberg I."/>
            <person name="Brannstrom I.O."/>
            <person name="Guillou S."/>
            <person name="Cros-Aarteil S."/>
            <person name="Calhoun S."/>
            <person name="Haridas S."/>
            <person name="Kuo A."/>
            <person name="Mondo S."/>
            <person name="Pangilinan J."/>
            <person name="Riley R."/>
            <person name="LaButti K."/>
            <person name="Andreopoulos B."/>
            <person name="Lipzen A."/>
            <person name="Chen C."/>
            <person name="Yan M."/>
            <person name="Daum C."/>
            <person name="Ng V."/>
            <person name="Clum A."/>
            <person name="Steindorff A."/>
            <person name="Ohm R.A."/>
            <person name="Martin F."/>
            <person name="Silar P."/>
            <person name="Natvig D.O."/>
            <person name="Lalanne C."/>
            <person name="Gautier V."/>
            <person name="Ament-Velasquez S.L."/>
            <person name="Kruys A."/>
            <person name="Hutchinson M.I."/>
            <person name="Powell A.J."/>
            <person name="Barry K."/>
            <person name="Miller A.N."/>
            <person name="Grigoriev I.V."/>
            <person name="Debuchy R."/>
            <person name="Gladieux P."/>
            <person name="Hiltunen Thoren M."/>
            <person name="Johannesson H."/>
        </authorList>
    </citation>
    <scope>NUCLEOTIDE SEQUENCE</scope>
    <source>
        <strain evidence="5">CBS 118394</strain>
    </source>
</reference>
<evidence type="ECO:0000256" key="1">
    <source>
        <dbReference type="ARBA" id="ARBA00022676"/>
    </source>
</evidence>
<evidence type="ECO:0000256" key="2">
    <source>
        <dbReference type="ARBA" id="ARBA00022679"/>
    </source>
</evidence>
<name>A0AAE0HZ43_9PEZI</name>
<dbReference type="InterPro" id="IPR051838">
    <property type="entry name" value="ARTD_PARP"/>
</dbReference>
<evidence type="ECO:0000256" key="4">
    <source>
        <dbReference type="ARBA" id="ARBA00023027"/>
    </source>
</evidence>
<dbReference type="GO" id="GO:0016779">
    <property type="term" value="F:nucleotidyltransferase activity"/>
    <property type="evidence" value="ECO:0007669"/>
    <property type="project" value="UniProtKB-KW"/>
</dbReference>
<keyword evidence="6" id="KW-1185">Reference proteome</keyword>
<accession>A0AAE0HZ43</accession>